<feature type="transmembrane region" description="Helical" evidence="1">
    <location>
        <begin position="165"/>
        <end position="184"/>
    </location>
</feature>
<sequence length="319" mass="35062">MASGFLYICAILPVLEHFDDGIFRALHAVHQAETFGYVACALMRMATGNSWRSLFRWQLLVMVFAFGSAFDLTPVEFHDSSVIVRGTNEPAKTKRKLTWSILKHPAIYLLMVCFLFQRLGFGYLDEQAGTLLTGSLNLILFFLAQWLGPILMFSKRCVAGYFPHIILMAFTLVAGVYTLAIPKVDHSDGLIVVFIIIVGVAAATTESLRDVILTAQFLKEQYCLAFGVLYTCTGIGEIIVAATAKKEEAEYSDDIHLDFFTLNLAGAFVIVSAFFVPAAAVVYSKLGFPLGDCPASCCNFGKLSRLRDEDEGSDGEGII</sequence>
<evidence type="ECO:0000256" key="1">
    <source>
        <dbReference type="SAM" id="Phobius"/>
    </source>
</evidence>
<keyword evidence="1" id="KW-1133">Transmembrane helix</keyword>
<gene>
    <name evidence="2" type="ORF">KP79_PYT08097</name>
</gene>
<feature type="transmembrane region" description="Helical" evidence="1">
    <location>
        <begin position="264"/>
        <end position="283"/>
    </location>
</feature>
<feature type="transmembrane region" description="Helical" evidence="1">
    <location>
        <begin position="130"/>
        <end position="153"/>
    </location>
</feature>
<proteinExistence type="predicted"/>
<feature type="transmembrane region" description="Helical" evidence="1">
    <location>
        <begin position="224"/>
        <end position="244"/>
    </location>
</feature>
<dbReference type="InterPro" id="IPR036259">
    <property type="entry name" value="MFS_trans_sf"/>
</dbReference>
<protein>
    <submittedName>
        <fullName evidence="2">Uncharacterized protein</fullName>
    </submittedName>
</protein>
<organism evidence="2 3">
    <name type="scientific">Mizuhopecten yessoensis</name>
    <name type="common">Japanese scallop</name>
    <name type="synonym">Patinopecten yessoensis</name>
    <dbReference type="NCBI Taxonomy" id="6573"/>
    <lineage>
        <taxon>Eukaryota</taxon>
        <taxon>Metazoa</taxon>
        <taxon>Spiralia</taxon>
        <taxon>Lophotrochozoa</taxon>
        <taxon>Mollusca</taxon>
        <taxon>Bivalvia</taxon>
        <taxon>Autobranchia</taxon>
        <taxon>Pteriomorphia</taxon>
        <taxon>Pectinida</taxon>
        <taxon>Pectinoidea</taxon>
        <taxon>Pectinidae</taxon>
        <taxon>Mizuhopecten</taxon>
    </lineage>
</organism>
<dbReference type="Proteomes" id="UP000242188">
    <property type="component" value="Unassembled WGS sequence"/>
</dbReference>
<keyword evidence="1" id="KW-0472">Membrane</keyword>
<dbReference type="AlphaFoldDB" id="A0A210PHG0"/>
<keyword evidence="1" id="KW-0812">Transmembrane</keyword>
<evidence type="ECO:0000313" key="2">
    <source>
        <dbReference type="EMBL" id="OWF35920.1"/>
    </source>
</evidence>
<dbReference type="SUPFAM" id="SSF103473">
    <property type="entry name" value="MFS general substrate transporter"/>
    <property type="match status" value="1"/>
</dbReference>
<feature type="transmembrane region" description="Helical" evidence="1">
    <location>
        <begin position="105"/>
        <end position="124"/>
    </location>
</feature>
<name>A0A210PHG0_MIZYE</name>
<reference evidence="2 3" key="1">
    <citation type="journal article" date="2017" name="Nat. Ecol. Evol.">
        <title>Scallop genome provides insights into evolution of bilaterian karyotype and development.</title>
        <authorList>
            <person name="Wang S."/>
            <person name="Zhang J."/>
            <person name="Jiao W."/>
            <person name="Li J."/>
            <person name="Xun X."/>
            <person name="Sun Y."/>
            <person name="Guo X."/>
            <person name="Huan P."/>
            <person name="Dong B."/>
            <person name="Zhang L."/>
            <person name="Hu X."/>
            <person name="Sun X."/>
            <person name="Wang J."/>
            <person name="Zhao C."/>
            <person name="Wang Y."/>
            <person name="Wang D."/>
            <person name="Huang X."/>
            <person name="Wang R."/>
            <person name="Lv J."/>
            <person name="Li Y."/>
            <person name="Zhang Z."/>
            <person name="Liu B."/>
            <person name="Lu W."/>
            <person name="Hui Y."/>
            <person name="Liang J."/>
            <person name="Zhou Z."/>
            <person name="Hou R."/>
            <person name="Li X."/>
            <person name="Liu Y."/>
            <person name="Li H."/>
            <person name="Ning X."/>
            <person name="Lin Y."/>
            <person name="Zhao L."/>
            <person name="Xing Q."/>
            <person name="Dou J."/>
            <person name="Li Y."/>
            <person name="Mao J."/>
            <person name="Guo H."/>
            <person name="Dou H."/>
            <person name="Li T."/>
            <person name="Mu C."/>
            <person name="Jiang W."/>
            <person name="Fu Q."/>
            <person name="Fu X."/>
            <person name="Miao Y."/>
            <person name="Liu J."/>
            <person name="Yu Q."/>
            <person name="Li R."/>
            <person name="Liao H."/>
            <person name="Li X."/>
            <person name="Kong Y."/>
            <person name="Jiang Z."/>
            <person name="Chourrout D."/>
            <person name="Li R."/>
            <person name="Bao Z."/>
        </authorList>
    </citation>
    <scope>NUCLEOTIDE SEQUENCE [LARGE SCALE GENOMIC DNA]</scope>
    <source>
        <strain evidence="2 3">PY_sf001</strain>
    </source>
</reference>
<dbReference type="EMBL" id="NEDP02076697">
    <property type="protein sequence ID" value="OWF35920.1"/>
    <property type="molecule type" value="Genomic_DNA"/>
</dbReference>
<evidence type="ECO:0000313" key="3">
    <source>
        <dbReference type="Proteomes" id="UP000242188"/>
    </source>
</evidence>
<keyword evidence="3" id="KW-1185">Reference proteome</keyword>
<accession>A0A210PHG0</accession>
<feature type="transmembrane region" description="Helical" evidence="1">
    <location>
        <begin position="190"/>
        <end position="212"/>
    </location>
</feature>
<comment type="caution">
    <text evidence="2">The sequence shown here is derived from an EMBL/GenBank/DDBJ whole genome shotgun (WGS) entry which is preliminary data.</text>
</comment>